<name>A0A3S1D0Z5_9BACT</name>
<dbReference type="SUPFAM" id="SSF50129">
    <property type="entry name" value="GroES-like"/>
    <property type="match status" value="1"/>
</dbReference>
<dbReference type="PANTHER" id="PTHR45033">
    <property type="match status" value="1"/>
</dbReference>
<dbReference type="InterPro" id="IPR052711">
    <property type="entry name" value="Zinc_ADH-like"/>
</dbReference>
<proteinExistence type="predicted"/>
<keyword evidence="2" id="KW-1185">Reference proteome</keyword>
<dbReference type="InterPro" id="IPR020843">
    <property type="entry name" value="ER"/>
</dbReference>
<dbReference type="AlphaFoldDB" id="A0A3S1D0Z5"/>
<dbReference type="Gene3D" id="3.90.180.10">
    <property type="entry name" value="Medium-chain alcohol dehydrogenases, catalytic domain"/>
    <property type="match status" value="1"/>
</dbReference>
<dbReference type="Gene3D" id="3.40.50.720">
    <property type="entry name" value="NAD(P)-binding Rossmann-like Domain"/>
    <property type="match status" value="1"/>
</dbReference>
<dbReference type="InterPro" id="IPR013149">
    <property type="entry name" value="ADH-like_C"/>
</dbReference>
<dbReference type="OrthoDB" id="648910at2"/>
<sequence length="335" mass="35394">MKAIQYDRFGIDNLRLTNIPVPVPAAHEVLIKVEAVSLNYLDIALVQGVYNPAKALPAIPGADSAGVVVATGEAVTRWKAGDRVTTHFVQQWQHGSNSVATNQVRTGSNTPGGLAEFSIQPETALIATPVNLTSIEAASLPVAGTTAWTGLMEYAAIQPGHTVLTQGTGGVSLFALQIALAAGARVIATTGSPSKMEKLQQLGAHEIIDYKKIPHWHEEVKRLTGGEGVHATIDVAGAASIVNSVKSVRMNGFVGAVGFIGGAQLPVDLFTLVSSYVRLQGFSTGSLQSFKNFAAAIETNNIRPVIDAVFDMEHVQDAFRHMLSGNHFGKVIISL</sequence>
<dbReference type="CDD" id="cd08276">
    <property type="entry name" value="MDR7"/>
    <property type="match status" value="1"/>
</dbReference>
<comment type="caution">
    <text evidence="1">The sequence shown here is derived from an EMBL/GenBank/DDBJ whole genome shotgun (WGS) entry which is preliminary data.</text>
</comment>
<dbReference type="Proteomes" id="UP000281028">
    <property type="component" value="Unassembled WGS sequence"/>
</dbReference>
<dbReference type="PANTHER" id="PTHR45033:SF2">
    <property type="entry name" value="ZINC-TYPE ALCOHOL DEHYDROGENASE-LIKE PROTEIN C1773.06C"/>
    <property type="match status" value="1"/>
</dbReference>
<dbReference type="InterPro" id="IPR013154">
    <property type="entry name" value="ADH-like_N"/>
</dbReference>
<dbReference type="InterPro" id="IPR011032">
    <property type="entry name" value="GroES-like_sf"/>
</dbReference>
<protein>
    <submittedName>
        <fullName evidence="1">NAD(P)-dependent alcohol dehydrogenase</fullName>
    </submittedName>
</protein>
<dbReference type="InterPro" id="IPR036291">
    <property type="entry name" value="NAD(P)-bd_dom_sf"/>
</dbReference>
<reference evidence="1" key="1">
    <citation type="submission" date="2020-05" db="EMBL/GenBank/DDBJ databases">
        <title>Chitinophaga laudate sp. nov., isolated from a tropical peat swamp.</title>
        <authorList>
            <person name="Goh C.B.S."/>
            <person name="Lee M.S."/>
            <person name="Parimannan S."/>
            <person name="Pasbakhsh P."/>
            <person name="Yule C.M."/>
            <person name="Rajandas H."/>
            <person name="Loke S."/>
            <person name="Croft L."/>
            <person name="Tan J.B.L."/>
        </authorList>
    </citation>
    <scope>NUCLEOTIDE SEQUENCE</scope>
    <source>
        <strain evidence="1">Mgbs1</strain>
    </source>
</reference>
<organism evidence="1 2">
    <name type="scientific">Chitinophaga solisilvae</name>
    <dbReference type="NCBI Taxonomy" id="1233460"/>
    <lineage>
        <taxon>Bacteria</taxon>
        <taxon>Pseudomonadati</taxon>
        <taxon>Bacteroidota</taxon>
        <taxon>Chitinophagia</taxon>
        <taxon>Chitinophagales</taxon>
        <taxon>Chitinophagaceae</taxon>
        <taxon>Chitinophaga</taxon>
    </lineage>
</organism>
<dbReference type="Pfam" id="PF08240">
    <property type="entry name" value="ADH_N"/>
    <property type="match status" value="1"/>
</dbReference>
<accession>A0A3S1D0Z5</accession>
<dbReference type="SUPFAM" id="SSF51735">
    <property type="entry name" value="NAD(P)-binding Rossmann-fold domains"/>
    <property type="match status" value="1"/>
</dbReference>
<gene>
    <name evidence="1" type="ORF">ECE50_019275</name>
</gene>
<evidence type="ECO:0000313" key="2">
    <source>
        <dbReference type="Proteomes" id="UP000281028"/>
    </source>
</evidence>
<dbReference type="SMART" id="SM00829">
    <property type="entry name" value="PKS_ER"/>
    <property type="match status" value="1"/>
</dbReference>
<dbReference type="EMBL" id="RIAR02000001">
    <property type="protein sequence ID" value="NSL88992.1"/>
    <property type="molecule type" value="Genomic_DNA"/>
</dbReference>
<dbReference type="GO" id="GO:0016491">
    <property type="term" value="F:oxidoreductase activity"/>
    <property type="evidence" value="ECO:0007669"/>
    <property type="project" value="InterPro"/>
</dbReference>
<dbReference type="Pfam" id="PF00107">
    <property type="entry name" value="ADH_zinc_N"/>
    <property type="match status" value="1"/>
</dbReference>
<evidence type="ECO:0000313" key="1">
    <source>
        <dbReference type="EMBL" id="NSL88992.1"/>
    </source>
</evidence>